<evidence type="ECO:0000313" key="1">
    <source>
        <dbReference type="EMBL" id="KAJ1129212.1"/>
    </source>
</evidence>
<keyword evidence="2" id="KW-1185">Reference proteome</keyword>
<name>A0AAV7PPQ5_PLEWA</name>
<dbReference type="AlphaFoldDB" id="A0AAV7PPQ5"/>
<dbReference type="EMBL" id="JANPWB010000011">
    <property type="protein sequence ID" value="KAJ1129212.1"/>
    <property type="molecule type" value="Genomic_DNA"/>
</dbReference>
<comment type="caution">
    <text evidence="1">The sequence shown here is derived from an EMBL/GenBank/DDBJ whole genome shotgun (WGS) entry which is preliminary data.</text>
</comment>
<proteinExistence type="predicted"/>
<accession>A0AAV7PPQ5</accession>
<sequence length="90" mass="9523">MLVTCEVEPASEINEAGGLHGSDTGSLTGTTINEPLGEINGLQRAAQDVLFSAACLLKVILMPGHRTSNRSLLKTFRTGHGDWLMGQSSL</sequence>
<reference evidence="1" key="1">
    <citation type="journal article" date="2022" name="bioRxiv">
        <title>Sequencing and chromosome-scale assembly of the giantPleurodeles waltlgenome.</title>
        <authorList>
            <person name="Brown T."/>
            <person name="Elewa A."/>
            <person name="Iarovenko S."/>
            <person name="Subramanian E."/>
            <person name="Araus A.J."/>
            <person name="Petzold A."/>
            <person name="Susuki M."/>
            <person name="Suzuki K.-i.T."/>
            <person name="Hayashi T."/>
            <person name="Toyoda A."/>
            <person name="Oliveira C."/>
            <person name="Osipova E."/>
            <person name="Leigh N.D."/>
            <person name="Simon A."/>
            <person name="Yun M.H."/>
        </authorList>
    </citation>
    <scope>NUCLEOTIDE SEQUENCE</scope>
    <source>
        <strain evidence="1">20211129_DDA</strain>
        <tissue evidence="1">Liver</tissue>
    </source>
</reference>
<dbReference type="Proteomes" id="UP001066276">
    <property type="component" value="Chromosome 7"/>
</dbReference>
<gene>
    <name evidence="1" type="ORF">NDU88_007583</name>
</gene>
<protein>
    <submittedName>
        <fullName evidence="1">Uncharacterized protein</fullName>
    </submittedName>
</protein>
<evidence type="ECO:0000313" key="2">
    <source>
        <dbReference type="Proteomes" id="UP001066276"/>
    </source>
</evidence>
<organism evidence="1 2">
    <name type="scientific">Pleurodeles waltl</name>
    <name type="common">Iberian ribbed newt</name>
    <dbReference type="NCBI Taxonomy" id="8319"/>
    <lineage>
        <taxon>Eukaryota</taxon>
        <taxon>Metazoa</taxon>
        <taxon>Chordata</taxon>
        <taxon>Craniata</taxon>
        <taxon>Vertebrata</taxon>
        <taxon>Euteleostomi</taxon>
        <taxon>Amphibia</taxon>
        <taxon>Batrachia</taxon>
        <taxon>Caudata</taxon>
        <taxon>Salamandroidea</taxon>
        <taxon>Salamandridae</taxon>
        <taxon>Pleurodelinae</taxon>
        <taxon>Pleurodeles</taxon>
    </lineage>
</organism>